<dbReference type="Proteomes" id="UP001595075">
    <property type="component" value="Unassembled WGS sequence"/>
</dbReference>
<dbReference type="InterPro" id="IPR013708">
    <property type="entry name" value="Shikimate_DH-bd_N"/>
</dbReference>
<proteinExistence type="predicted"/>
<dbReference type="PANTHER" id="PTHR21089">
    <property type="entry name" value="SHIKIMATE DEHYDROGENASE"/>
    <property type="match status" value="1"/>
</dbReference>
<evidence type="ECO:0000259" key="1">
    <source>
        <dbReference type="Pfam" id="PF08501"/>
    </source>
</evidence>
<organism evidence="2 3">
    <name type="scientific">Oculimacula yallundae</name>
    <dbReference type="NCBI Taxonomy" id="86028"/>
    <lineage>
        <taxon>Eukaryota</taxon>
        <taxon>Fungi</taxon>
        <taxon>Dikarya</taxon>
        <taxon>Ascomycota</taxon>
        <taxon>Pezizomycotina</taxon>
        <taxon>Leotiomycetes</taxon>
        <taxon>Helotiales</taxon>
        <taxon>Ploettnerulaceae</taxon>
        <taxon>Oculimacula</taxon>
    </lineage>
</organism>
<dbReference type="Gene3D" id="3.40.50.10860">
    <property type="entry name" value="Leucine Dehydrogenase, chain A, domain 1"/>
    <property type="match status" value="1"/>
</dbReference>
<evidence type="ECO:0000313" key="2">
    <source>
        <dbReference type="EMBL" id="KAL2068783.1"/>
    </source>
</evidence>
<feature type="domain" description="Shikimate dehydrogenase substrate binding N-terminal" evidence="1">
    <location>
        <begin position="27"/>
        <end position="106"/>
    </location>
</feature>
<accession>A0ABR4CHW4</accession>
<dbReference type="CDD" id="cd01065">
    <property type="entry name" value="NAD_bind_Shikimate_DH"/>
    <property type="match status" value="1"/>
</dbReference>
<dbReference type="SUPFAM" id="SSF53223">
    <property type="entry name" value="Aminoacid dehydrogenase-like, N-terminal domain"/>
    <property type="match status" value="1"/>
</dbReference>
<protein>
    <recommendedName>
        <fullName evidence="1">Shikimate dehydrogenase substrate binding N-terminal domain-containing protein</fullName>
    </recommendedName>
</protein>
<dbReference type="InterPro" id="IPR022893">
    <property type="entry name" value="Shikimate_DH_fam"/>
</dbReference>
<dbReference type="EMBL" id="JAZHXI010000008">
    <property type="protein sequence ID" value="KAL2068783.1"/>
    <property type="molecule type" value="Genomic_DNA"/>
</dbReference>
<dbReference type="PANTHER" id="PTHR21089:SF26">
    <property type="entry name" value="AROM POLYPEPTIDE, PUTATIVE-RELATED"/>
    <property type="match status" value="1"/>
</dbReference>
<name>A0ABR4CHW4_9HELO</name>
<sequence>MCSTVGESETAQNGSLSYPERKYLYLAGIHVTHSIGLPMHNHIAKSLSLPWTFINQECPTINDMITLFRAPTFAGGVVTMPYKKAIIPFLDEVDPLVEKLGACNNVYLTPQGKLRGTNTDWRGIKGCLLSATNSGESEGRGEPALIIGAGGASRAAVYALFAELECGEIYVVNRDEREVEDLIEDAKAYSSSETARQPRIRHVSSVEMAAQLKAPFYVVGTVPDFEAKTEKELEARAILETFLGKEEKGVLLDMCFKPRNTRILKMGRTNGWKVVDGTGVIGYQIEEQWRLWAGAGEDGRKPVPEEEAWAVLRKAAEDSTAINF</sequence>
<keyword evidence="3" id="KW-1185">Reference proteome</keyword>
<comment type="caution">
    <text evidence="2">The sequence shown here is derived from an EMBL/GenBank/DDBJ whole genome shotgun (WGS) entry which is preliminary data.</text>
</comment>
<dbReference type="InterPro" id="IPR046346">
    <property type="entry name" value="Aminoacid_DH-like_N_sf"/>
</dbReference>
<dbReference type="Pfam" id="PF08501">
    <property type="entry name" value="Shikimate_dh_N"/>
    <property type="match status" value="1"/>
</dbReference>
<gene>
    <name evidence="2" type="ORF">VTL71DRAFT_15121</name>
</gene>
<dbReference type="InterPro" id="IPR036291">
    <property type="entry name" value="NAD(P)-bd_dom_sf"/>
</dbReference>
<evidence type="ECO:0000313" key="3">
    <source>
        <dbReference type="Proteomes" id="UP001595075"/>
    </source>
</evidence>
<dbReference type="Gene3D" id="3.40.50.720">
    <property type="entry name" value="NAD(P)-binding Rossmann-like Domain"/>
    <property type="match status" value="1"/>
</dbReference>
<reference evidence="2 3" key="1">
    <citation type="journal article" date="2024" name="Commun. Biol.">
        <title>Comparative genomic analysis of thermophilic fungi reveals convergent evolutionary adaptations and gene losses.</title>
        <authorList>
            <person name="Steindorff A.S."/>
            <person name="Aguilar-Pontes M.V."/>
            <person name="Robinson A.J."/>
            <person name="Andreopoulos B."/>
            <person name="LaButti K."/>
            <person name="Kuo A."/>
            <person name="Mondo S."/>
            <person name="Riley R."/>
            <person name="Otillar R."/>
            <person name="Haridas S."/>
            <person name="Lipzen A."/>
            <person name="Grimwood J."/>
            <person name="Schmutz J."/>
            <person name="Clum A."/>
            <person name="Reid I.D."/>
            <person name="Moisan M.C."/>
            <person name="Butler G."/>
            <person name="Nguyen T.T.M."/>
            <person name="Dewar K."/>
            <person name="Conant G."/>
            <person name="Drula E."/>
            <person name="Henrissat B."/>
            <person name="Hansel C."/>
            <person name="Singer S."/>
            <person name="Hutchinson M.I."/>
            <person name="de Vries R.P."/>
            <person name="Natvig D.O."/>
            <person name="Powell A.J."/>
            <person name="Tsang A."/>
            <person name="Grigoriev I.V."/>
        </authorList>
    </citation>
    <scope>NUCLEOTIDE SEQUENCE [LARGE SCALE GENOMIC DNA]</scope>
    <source>
        <strain evidence="2 3">CBS 494.80</strain>
    </source>
</reference>
<dbReference type="SUPFAM" id="SSF51735">
    <property type="entry name" value="NAD(P)-binding Rossmann-fold domains"/>
    <property type="match status" value="1"/>
</dbReference>